<evidence type="ECO:0000256" key="1">
    <source>
        <dbReference type="ARBA" id="ARBA00004191"/>
    </source>
</evidence>
<dbReference type="Pfam" id="PF00295">
    <property type="entry name" value="Glyco_hydro_28"/>
    <property type="match status" value="1"/>
</dbReference>
<dbReference type="SUPFAM" id="SSF51126">
    <property type="entry name" value="Pectin lyase-like"/>
    <property type="match status" value="1"/>
</dbReference>
<reference evidence="7" key="1">
    <citation type="submission" date="2023-10" db="EMBL/GenBank/DDBJ databases">
        <authorList>
            <person name="Domelevo Entfellner J.-B."/>
        </authorList>
    </citation>
    <scope>NUCLEOTIDE SEQUENCE</scope>
</reference>
<keyword evidence="3" id="KW-0964">Secreted</keyword>
<evidence type="ECO:0000256" key="6">
    <source>
        <dbReference type="RuleBase" id="RU361169"/>
    </source>
</evidence>
<gene>
    <name evidence="7" type="ORF">AYBTSS11_LOCUS29157</name>
</gene>
<evidence type="ECO:0000256" key="5">
    <source>
        <dbReference type="ARBA" id="ARBA00023295"/>
    </source>
</evidence>
<keyword evidence="5 6" id="KW-0326">Glycosidase</keyword>
<organism evidence="7 8">
    <name type="scientific">Sphenostylis stenocarpa</name>
    <dbReference type="NCBI Taxonomy" id="92480"/>
    <lineage>
        <taxon>Eukaryota</taxon>
        <taxon>Viridiplantae</taxon>
        <taxon>Streptophyta</taxon>
        <taxon>Embryophyta</taxon>
        <taxon>Tracheophyta</taxon>
        <taxon>Spermatophyta</taxon>
        <taxon>Magnoliopsida</taxon>
        <taxon>eudicotyledons</taxon>
        <taxon>Gunneridae</taxon>
        <taxon>Pentapetalae</taxon>
        <taxon>rosids</taxon>
        <taxon>fabids</taxon>
        <taxon>Fabales</taxon>
        <taxon>Fabaceae</taxon>
        <taxon>Papilionoideae</taxon>
        <taxon>50 kb inversion clade</taxon>
        <taxon>NPAAA clade</taxon>
        <taxon>indigoferoid/millettioid clade</taxon>
        <taxon>Phaseoleae</taxon>
        <taxon>Sphenostylis</taxon>
    </lineage>
</organism>
<comment type="subcellular location">
    <subcellularLocation>
        <location evidence="1">Secreted</location>
        <location evidence="1">Cell wall</location>
    </subcellularLocation>
</comment>
<dbReference type="AlphaFoldDB" id="A0AA87B6M0"/>
<dbReference type="InterPro" id="IPR000743">
    <property type="entry name" value="Glyco_hydro_28"/>
</dbReference>
<sequence>MLLFLHHSGIDPDSCINVWVEDWYIVSGDDCISVKSGRDEYGIKSAMPSQHLVIRGITGKSPDSAMIALGNEMSGGIFDVRVEGLTAIDTESAIRIKTAFGRGGYVKNIFV</sequence>
<dbReference type="InterPro" id="IPR051801">
    <property type="entry name" value="GH28_Enzymes"/>
</dbReference>
<dbReference type="PANTHER" id="PTHR31339:SF12">
    <property type="entry name" value="ENDO-POLYGALACTURONASE-LIKE PROTEIN"/>
    <property type="match status" value="1"/>
</dbReference>
<comment type="similarity">
    <text evidence="2 6">Belongs to the glycosyl hydrolase 28 family.</text>
</comment>
<dbReference type="PANTHER" id="PTHR31339">
    <property type="entry name" value="PECTIN LYASE-RELATED"/>
    <property type="match status" value="1"/>
</dbReference>
<dbReference type="GO" id="GO:0005975">
    <property type="term" value="P:carbohydrate metabolic process"/>
    <property type="evidence" value="ECO:0007669"/>
    <property type="project" value="InterPro"/>
</dbReference>
<proteinExistence type="inferred from homology"/>
<accession>A0AA87B6M0</accession>
<evidence type="ECO:0000313" key="8">
    <source>
        <dbReference type="Proteomes" id="UP001189624"/>
    </source>
</evidence>
<keyword evidence="8" id="KW-1185">Reference proteome</keyword>
<name>A0AA87B6M0_9FABA</name>
<dbReference type="Proteomes" id="UP001189624">
    <property type="component" value="Chromosome 10"/>
</dbReference>
<keyword evidence="3" id="KW-0134">Cell wall</keyword>
<dbReference type="Gene3D" id="2.160.20.10">
    <property type="entry name" value="Single-stranded right-handed beta-helix, Pectin lyase-like"/>
    <property type="match status" value="1"/>
</dbReference>
<evidence type="ECO:0000313" key="7">
    <source>
        <dbReference type="EMBL" id="CAJ1977011.1"/>
    </source>
</evidence>
<dbReference type="InterPro" id="IPR012334">
    <property type="entry name" value="Pectin_lyas_fold"/>
</dbReference>
<dbReference type="EMBL" id="OY731407">
    <property type="protein sequence ID" value="CAJ1977011.1"/>
    <property type="molecule type" value="Genomic_DNA"/>
</dbReference>
<evidence type="ECO:0000256" key="2">
    <source>
        <dbReference type="ARBA" id="ARBA00008834"/>
    </source>
</evidence>
<keyword evidence="4 6" id="KW-0378">Hydrolase</keyword>
<evidence type="ECO:0000256" key="4">
    <source>
        <dbReference type="ARBA" id="ARBA00022801"/>
    </source>
</evidence>
<protein>
    <submittedName>
        <fullName evidence="7">Uncharacterized protein</fullName>
    </submittedName>
</protein>
<dbReference type="InterPro" id="IPR011050">
    <property type="entry name" value="Pectin_lyase_fold/virulence"/>
</dbReference>
<evidence type="ECO:0000256" key="3">
    <source>
        <dbReference type="ARBA" id="ARBA00022512"/>
    </source>
</evidence>
<dbReference type="GO" id="GO:0004650">
    <property type="term" value="F:polygalacturonase activity"/>
    <property type="evidence" value="ECO:0007669"/>
    <property type="project" value="InterPro"/>
</dbReference>
<dbReference type="Gramene" id="rna-AYBTSS11_LOCUS29157">
    <property type="protein sequence ID" value="CAJ1977011.1"/>
    <property type="gene ID" value="gene-AYBTSS11_LOCUS29157"/>
</dbReference>